<accession>A0A4Q5LF54</accession>
<protein>
    <submittedName>
        <fullName evidence="2">DUF3575 domain-containing protein</fullName>
    </submittedName>
</protein>
<keyword evidence="3" id="KW-1185">Reference proteome</keyword>
<evidence type="ECO:0000256" key="1">
    <source>
        <dbReference type="SAM" id="SignalP"/>
    </source>
</evidence>
<reference evidence="2 3" key="1">
    <citation type="submission" date="2019-02" db="EMBL/GenBank/DDBJ databases">
        <title>Bacterial novel species isolated from soil.</title>
        <authorList>
            <person name="Jung H.-Y."/>
        </authorList>
    </citation>
    <scope>NUCLEOTIDE SEQUENCE [LARGE SCALE GENOMIC DNA]</scope>
    <source>
        <strain evidence="2 3">1-3-3-3</strain>
    </source>
</reference>
<evidence type="ECO:0000313" key="3">
    <source>
        <dbReference type="Proteomes" id="UP000294155"/>
    </source>
</evidence>
<dbReference type="Proteomes" id="UP000294155">
    <property type="component" value="Unassembled WGS sequence"/>
</dbReference>
<feature type="signal peptide" evidence="1">
    <location>
        <begin position="1"/>
        <end position="21"/>
    </location>
</feature>
<dbReference type="InterPro" id="IPR021958">
    <property type="entry name" value="DUF3575"/>
</dbReference>
<sequence>MLIPTLAGGLLLSLGTLPALAAPRTTPTTQPDTTAAPARTGRAHAIKLGLQSSNYTGQRPTLGYEWALGRHLSLETGGSYNGSTWRGGYSYVNDDNSVTDYSYYQRTRQVMGQLQARYYFQRRTPALIGWYAGLGLNTTYSYSFSTSTTQPAGFTTHRLAVQPQLRLGRQWALGQRFLLDTFLGLDMNKLPGRLPSGRRPWVATPAAGFQLGYRF</sequence>
<evidence type="ECO:0000313" key="2">
    <source>
        <dbReference type="EMBL" id="RYU83339.1"/>
    </source>
</evidence>
<organism evidence="2 3">
    <name type="scientific">Hymenobacter persicinus</name>
    <dbReference type="NCBI Taxonomy" id="2025506"/>
    <lineage>
        <taxon>Bacteria</taxon>
        <taxon>Pseudomonadati</taxon>
        <taxon>Bacteroidota</taxon>
        <taxon>Cytophagia</taxon>
        <taxon>Cytophagales</taxon>
        <taxon>Hymenobacteraceae</taxon>
        <taxon>Hymenobacter</taxon>
    </lineage>
</organism>
<dbReference type="RefSeq" id="WP_129919719.1">
    <property type="nucleotide sequence ID" value="NZ_SEWE01000004.1"/>
</dbReference>
<name>A0A4Q5LF54_9BACT</name>
<keyword evidence="1" id="KW-0732">Signal</keyword>
<dbReference type="EMBL" id="SEWE01000004">
    <property type="protein sequence ID" value="RYU83339.1"/>
    <property type="molecule type" value="Genomic_DNA"/>
</dbReference>
<dbReference type="AlphaFoldDB" id="A0A4Q5LF54"/>
<dbReference type="Pfam" id="PF12099">
    <property type="entry name" value="DUF3575"/>
    <property type="match status" value="1"/>
</dbReference>
<dbReference type="OrthoDB" id="885818at2"/>
<feature type="chain" id="PRO_5020704113" evidence="1">
    <location>
        <begin position="22"/>
        <end position="215"/>
    </location>
</feature>
<proteinExistence type="predicted"/>
<comment type="caution">
    <text evidence="2">The sequence shown here is derived from an EMBL/GenBank/DDBJ whole genome shotgun (WGS) entry which is preliminary data.</text>
</comment>
<dbReference type="Gene3D" id="2.40.160.20">
    <property type="match status" value="1"/>
</dbReference>
<gene>
    <name evidence="2" type="ORF">EWM57_03370</name>
</gene>